<feature type="region of interest" description="Disordered" evidence="1">
    <location>
        <begin position="247"/>
        <end position="272"/>
    </location>
</feature>
<dbReference type="AlphaFoldDB" id="A0A0D2KNS7"/>
<protein>
    <submittedName>
        <fullName evidence="2">Uncharacterized protein</fullName>
    </submittedName>
</protein>
<dbReference type="InterPro" id="IPR036322">
    <property type="entry name" value="WD40_repeat_dom_sf"/>
</dbReference>
<organism evidence="2 3">
    <name type="scientific">Monoraphidium neglectum</name>
    <dbReference type="NCBI Taxonomy" id="145388"/>
    <lineage>
        <taxon>Eukaryota</taxon>
        <taxon>Viridiplantae</taxon>
        <taxon>Chlorophyta</taxon>
        <taxon>core chlorophytes</taxon>
        <taxon>Chlorophyceae</taxon>
        <taxon>CS clade</taxon>
        <taxon>Sphaeropleales</taxon>
        <taxon>Selenastraceae</taxon>
        <taxon>Monoraphidium</taxon>
    </lineage>
</organism>
<dbReference type="Proteomes" id="UP000054498">
    <property type="component" value="Unassembled WGS sequence"/>
</dbReference>
<accession>A0A0D2KNS7</accession>
<gene>
    <name evidence="2" type="ORF">MNEG_10662</name>
</gene>
<dbReference type="SUPFAM" id="SSF50978">
    <property type="entry name" value="WD40 repeat-like"/>
    <property type="match status" value="1"/>
</dbReference>
<dbReference type="GO" id="GO:0006890">
    <property type="term" value="P:retrograde vesicle-mediated transport, Golgi to endoplasmic reticulum"/>
    <property type="evidence" value="ECO:0007669"/>
    <property type="project" value="TreeGrafter"/>
</dbReference>
<dbReference type="RefSeq" id="XP_013896318.1">
    <property type="nucleotide sequence ID" value="XM_014040864.1"/>
</dbReference>
<evidence type="ECO:0000313" key="2">
    <source>
        <dbReference type="EMBL" id="KIY97298.1"/>
    </source>
</evidence>
<dbReference type="GO" id="GO:0000149">
    <property type="term" value="F:SNARE binding"/>
    <property type="evidence" value="ECO:0007669"/>
    <property type="project" value="TreeGrafter"/>
</dbReference>
<proteinExistence type="predicted"/>
<keyword evidence="3" id="KW-1185">Reference proteome</keyword>
<dbReference type="GeneID" id="25727847"/>
<dbReference type="PANTHER" id="PTHR15922:SF2">
    <property type="entry name" value="NBAS SUBUNIT OF NRZ TETHERING COMPLEX"/>
    <property type="match status" value="1"/>
</dbReference>
<reference evidence="2 3" key="1">
    <citation type="journal article" date="2013" name="BMC Genomics">
        <title>Reconstruction of the lipid metabolism for the microalga Monoraphidium neglectum from its genome sequence reveals characteristics suitable for biofuel production.</title>
        <authorList>
            <person name="Bogen C."/>
            <person name="Al-Dilaimi A."/>
            <person name="Albersmeier A."/>
            <person name="Wichmann J."/>
            <person name="Grundmann M."/>
            <person name="Rupp O."/>
            <person name="Lauersen K.J."/>
            <person name="Blifernez-Klassen O."/>
            <person name="Kalinowski J."/>
            <person name="Goesmann A."/>
            <person name="Mussgnug J.H."/>
            <person name="Kruse O."/>
        </authorList>
    </citation>
    <scope>NUCLEOTIDE SEQUENCE [LARGE SCALE GENOMIC DNA]</scope>
    <source>
        <strain evidence="2 3">SAG 48.87</strain>
    </source>
</reference>
<sequence>MDPQRQILYEEVPLGELDYGEASSSLSDAEDPGVCSVLRIAALKAVGAVDEREPGRAGLELELSPSGASAAIVDRGRQRVSLLSSADRFRRAAATFEPLPVSLDGCEAPDLITGVWWGTAASAAGEGDSGGSTHAADCKGDAGGDAGERLLVVCQSSCLYILDRRGGVLRQWEVDAPWARLKVVAGAFGPSSSLLLLTAARVLYWVHLDGSSGGHGGGGGVAPVQGSAVGGGGECCDFDKFSVKHSSTPALKQQQRQQQEQQQQEQQQKMEGRCDTHISLRHHGTVRCLAYEPRSRTLLVGGDGGNAADPWDDAERSDASARVTLSLWRLGERGQLQLQGSFGRPRGAGWAKAVVGAVLGAHRAPPRPWGVNLSPLGEYAALTTHMGRCVIVSMANGRPVDARVEFAGRRAPAAASRAADGPAALLGPRPVSLVSGVAGAAWWTPCDLAVASASGAVAVARLPGALNVLGDCPLGFGPGATVAACPQPPGAAGACGPCGGRGLLVLVPLPPRGAGGGGRVGAGGDGARSGLSAIDAAVAAAAAATQQSPRAEQAGAAAGGGGVACWLASKLGVAEEVAALSPLDCGEAAAPRRAPPPPPRGWRLLLLAERTPAQMVQVHLRARDWGSALQLCKAAGLHPDVVYRARWAAAPVSKVNIQVGRFERHL</sequence>
<evidence type="ECO:0000313" key="3">
    <source>
        <dbReference type="Proteomes" id="UP000054498"/>
    </source>
</evidence>
<name>A0A0D2KNS7_9CHLO</name>
<dbReference type="OrthoDB" id="549639at2759"/>
<dbReference type="KEGG" id="mng:MNEG_10662"/>
<dbReference type="EMBL" id="KK102629">
    <property type="protein sequence ID" value="KIY97298.1"/>
    <property type="molecule type" value="Genomic_DNA"/>
</dbReference>
<feature type="compositionally biased region" description="Low complexity" evidence="1">
    <location>
        <begin position="253"/>
        <end position="267"/>
    </location>
</feature>
<evidence type="ECO:0000256" key="1">
    <source>
        <dbReference type="SAM" id="MobiDB-lite"/>
    </source>
</evidence>
<dbReference type="STRING" id="145388.A0A0D2KNS7"/>
<dbReference type="GO" id="GO:0070939">
    <property type="term" value="C:Dsl1/NZR complex"/>
    <property type="evidence" value="ECO:0007669"/>
    <property type="project" value="TreeGrafter"/>
</dbReference>
<dbReference type="PANTHER" id="PTHR15922">
    <property type="entry name" value="NEUROBLASTOMA-AMPLIFIED SEQUENCE"/>
    <property type="match status" value="1"/>
</dbReference>